<gene>
    <name evidence="2" type="ORF">QQZ08_005915</name>
</gene>
<accession>A0ABR1I3Q9</accession>
<sequence>MRVVRTTGDVSWMLATFVDASVILRSALPFSCMAVTNGGGGGGHVKIQRGDDHNNDIIEEKANIFVNASGVLNKWKRPAIKGRESFKGQMLHSANWDNSVELKGKRIGVIGGGFCKNNVSVVSTDAQTFTAKGIKTADGVEHEFDVIVCATGFDVSWRPAYPTISRDGVRLGTIGRMFPTLLNGLYGPYGHGSFLPITETVSRYAMQMLKKKSEEEISSFALKEAAVDDFAEHCRKFLPRTAWTYPCRSWFK</sequence>
<dbReference type="SUPFAM" id="SSF51905">
    <property type="entry name" value="FAD/NAD(P)-binding domain"/>
    <property type="match status" value="2"/>
</dbReference>
<keyword evidence="3" id="KW-1185">Reference proteome</keyword>
<dbReference type="Gene3D" id="3.50.50.60">
    <property type="entry name" value="FAD/NAD(P)-binding domain"/>
    <property type="match status" value="2"/>
</dbReference>
<dbReference type="PANTHER" id="PTHR42877:SF7">
    <property type="entry name" value="FLAVIN-BINDING MONOOXYGENASE-RELATED"/>
    <property type="match status" value="1"/>
</dbReference>
<protein>
    <recommendedName>
        <fullName evidence="4">Flavin-containing monooxygenase</fullName>
    </recommendedName>
</protein>
<dbReference type="InterPro" id="IPR051209">
    <property type="entry name" value="FAD-bind_Monooxygenase_sf"/>
</dbReference>
<reference evidence="2 3" key="1">
    <citation type="journal article" date="2025" name="Microbiol. Resour. Announc.">
        <title>Draft genome sequences for Neonectria magnoliae and Neonectria punicea, canker pathogens of Liriodendron tulipifera and Acer saccharum in West Virginia.</title>
        <authorList>
            <person name="Petronek H.M."/>
            <person name="Kasson M.T."/>
            <person name="Metheny A.M."/>
            <person name="Stauder C.M."/>
            <person name="Lovett B."/>
            <person name="Lynch S.C."/>
            <person name="Garnas J.R."/>
            <person name="Kasson L.R."/>
            <person name="Stajich J.E."/>
        </authorList>
    </citation>
    <scope>NUCLEOTIDE SEQUENCE [LARGE SCALE GENOMIC DNA]</scope>
    <source>
        <strain evidence="2 3">NRRL 64651</strain>
    </source>
</reference>
<proteinExistence type="inferred from homology"/>
<evidence type="ECO:0000313" key="2">
    <source>
        <dbReference type="EMBL" id="KAK7427640.1"/>
    </source>
</evidence>
<dbReference type="EMBL" id="JAZAVK010000051">
    <property type="protein sequence ID" value="KAK7427640.1"/>
    <property type="molecule type" value="Genomic_DNA"/>
</dbReference>
<name>A0ABR1I3Q9_9HYPO</name>
<comment type="caution">
    <text evidence="2">The sequence shown here is derived from an EMBL/GenBank/DDBJ whole genome shotgun (WGS) entry which is preliminary data.</text>
</comment>
<comment type="similarity">
    <text evidence="1">Belongs to the FAD-binding monooxygenase family.</text>
</comment>
<evidence type="ECO:0000256" key="1">
    <source>
        <dbReference type="ARBA" id="ARBA00010139"/>
    </source>
</evidence>
<evidence type="ECO:0000313" key="3">
    <source>
        <dbReference type="Proteomes" id="UP001498421"/>
    </source>
</evidence>
<evidence type="ECO:0008006" key="4">
    <source>
        <dbReference type="Google" id="ProtNLM"/>
    </source>
</evidence>
<organism evidence="2 3">
    <name type="scientific">Neonectria magnoliae</name>
    <dbReference type="NCBI Taxonomy" id="2732573"/>
    <lineage>
        <taxon>Eukaryota</taxon>
        <taxon>Fungi</taxon>
        <taxon>Dikarya</taxon>
        <taxon>Ascomycota</taxon>
        <taxon>Pezizomycotina</taxon>
        <taxon>Sordariomycetes</taxon>
        <taxon>Hypocreomycetidae</taxon>
        <taxon>Hypocreales</taxon>
        <taxon>Nectriaceae</taxon>
        <taxon>Neonectria</taxon>
    </lineage>
</organism>
<dbReference type="InterPro" id="IPR036188">
    <property type="entry name" value="FAD/NAD-bd_sf"/>
</dbReference>
<dbReference type="Proteomes" id="UP001498421">
    <property type="component" value="Unassembled WGS sequence"/>
</dbReference>
<dbReference type="PANTHER" id="PTHR42877">
    <property type="entry name" value="L-ORNITHINE N(5)-MONOOXYGENASE-RELATED"/>
    <property type="match status" value="1"/>
</dbReference>